<feature type="compositionally biased region" description="Low complexity" evidence="1">
    <location>
        <begin position="25"/>
        <end position="47"/>
    </location>
</feature>
<evidence type="ECO:0000256" key="2">
    <source>
        <dbReference type="SAM" id="SignalP"/>
    </source>
</evidence>
<organism evidence="3 4">
    <name type="scientific">Dyella japonica</name>
    <dbReference type="NCBI Taxonomy" id="231455"/>
    <lineage>
        <taxon>Bacteria</taxon>
        <taxon>Pseudomonadati</taxon>
        <taxon>Pseudomonadota</taxon>
        <taxon>Gammaproteobacteria</taxon>
        <taxon>Lysobacterales</taxon>
        <taxon>Rhodanobacteraceae</taxon>
        <taxon>Dyella</taxon>
    </lineage>
</organism>
<evidence type="ECO:0000313" key="3">
    <source>
        <dbReference type="EMBL" id="MET3650335.1"/>
    </source>
</evidence>
<dbReference type="Proteomes" id="UP001549184">
    <property type="component" value="Unassembled WGS sequence"/>
</dbReference>
<accession>A0ABV2JPW6</accession>
<protein>
    <recommendedName>
        <fullName evidence="5">Lipoprotein</fullName>
    </recommendedName>
</protein>
<evidence type="ECO:0000313" key="4">
    <source>
        <dbReference type="Proteomes" id="UP001549184"/>
    </source>
</evidence>
<gene>
    <name evidence="3" type="ORF">ABIC75_000037</name>
</gene>
<feature type="chain" id="PRO_5045807464" description="Lipoprotein" evidence="2">
    <location>
        <begin position="20"/>
        <end position="140"/>
    </location>
</feature>
<name>A0ABV2JPW6_9GAMM</name>
<reference evidence="3 4" key="1">
    <citation type="submission" date="2024-06" db="EMBL/GenBank/DDBJ databases">
        <title>Sorghum-associated microbial communities from plants grown in Nebraska, USA.</title>
        <authorList>
            <person name="Schachtman D."/>
        </authorList>
    </citation>
    <scope>NUCLEOTIDE SEQUENCE [LARGE SCALE GENOMIC DNA]</scope>
    <source>
        <strain evidence="3 4">1073</strain>
    </source>
</reference>
<evidence type="ECO:0008006" key="5">
    <source>
        <dbReference type="Google" id="ProtNLM"/>
    </source>
</evidence>
<sequence length="140" mass="14415">MGAGLIVLVLAACSPSQPADGQDNTTAAPAETSSVATPASAASGAAPAQAALSEDAVVELVNAAIQKHKLTDLPEQCLSYMVEDNGGKVIDIDVREKHDDSCGGDPGVAPRLFSFKLDRVSHQLSTDALDRADGEFQPID</sequence>
<keyword evidence="2" id="KW-0732">Signal</keyword>
<feature type="signal peptide" evidence="2">
    <location>
        <begin position="1"/>
        <end position="19"/>
    </location>
</feature>
<evidence type="ECO:0000256" key="1">
    <source>
        <dbReference type="SAM" id="MobiDB-lite"/>
    </source>
</evidence>
<dbReference type="EMBL" id="JBEPMU010000001">
    <property type="protein sequence ID" value="MET3650335.1"/>
    <property type="molecule type" value="Genomic_DNA"/>
</dbReference>
<dbReference type="RefSeq" id="WP_354011846.1">
    <property type="nucleotide sequence ID" value="NZ_JBEPMU010000001.1"/>
</dbReference>
<feature type="region of interest" description="Disordered" evidence="1">
    <location>
        <begin position="16"/>
        <end position="47"/>
    </location>
</feature>
<comment type="caution">
    <text evidence="3">The sequence shown here is derived from an EMBL/GenBank/DDBJ whole genome shotgun (WGS) entry which is preliminary data.</text>
</comment>
<keyword evidence="4" id="KW-1185">Reference proteome</keyword>
<proteinExistence type="predicted"/>